<feature type="compositionally biased region" description="Low complexity" evidence="6">
    <location>
        <begin position="501"/>
        <end position="513"/>
    </location>
</feature>
<dbReference type="PANTHER" id="PTHR10015:SF396">
    <property type="entry name" value="FLOCCULATION SUPPRESSION PROTEIN"/>
    <property type="match status" value="1"/>
</dbReference>
<dbReference type="PANTHER" id="PTHR10015">
    <property type="entry name" value="HEAT SHOCK TRANSCRIPTION FACTOR"/>
    <property type="match status" value="1"/>
</dbReference>
<feature type="compositionally biased region" description="Low complexity" evidence="6">
    <location>
        <begin position="271"/>
        <end position="289"/>
    </location>
</feature>
<evidence type="ECO:0000256" key="1">
    <source>
        <dbReference type="ARBA" id="ARBA00004123"/>
    </source>
</evidence>
<feature type="compositionally biased region" description="Low complexity" evidence="6">
    <location>
        <begin position="569"/>
        <end position="590"/>
    </location>
</feature>
<feature type="region of interest" description="Disordered" evidence="6">
    <location>
        <begin position="27"/>
        <end position="56"/>
    </location>
</feature>
<dbReference type="Gene3D" id="1.10.10.10">
    <property type="entry name" value="Winged helix-like DNA-binding domain superfamily/Winged helix DNA-binding domain"/>
    <property type="match status" value="1"/>
</dbReference>
<feature type="region of interest" description="Disordered" evidence="6">
    <location>
        <begin position="157"/>
        <end position="219"/>
    </location>
</feature>
<dbReference type="AlphaFoldDB" id="A0A9P0VW38"/>
<feature type="domain" description="HSF-type DNA-binding" evidence="7">
    <location>
        <begin position="101"/>
        <end position="125"/>
    </location>
</feature>
<feature type="compositionally biased region" description="Low complexity" evidence="6">
    <location>
        <begin position="348"/>
        <end position="364"/>
    </location>
</feature>
<name>A0A9P0VW38_9ASCO</name>
<evidence type="ECO:0000256" key="2">
    <source>
        <dbReference type="ARBA" id="ARBA00023125"/>
    </source>
</evidence>
<dbReference type="GO" id="GO:0005634">
    <property type="term" value="C:nucleus"/>
    <property type="evidence" value="ECO:0007669"/>
    <property type="project" value="UniProtKB-SubCell"/>
</dbReference>
<evidence type="ECO:0000259" key="7">
    <source>
        <dbReference type="PROSITE" id="PS00434"/>
    </source>
</evidence>
<dbReference type="SUPFAM" id="SSF46785">
    <property type="entry name" value="Winged helix' DNA-binding domain"/>
    <property type="match status" value="1"/>
</dbReference>
<dbReference type="GO" id="GO:0043565">
    <property type="term" value="F:sequence-specific DNA binding"/>
    <property type="evidence" value="ECO:0007669"/>
    <property type="project" value="InterPro"/>
</dbReference>
<keyword evidence="5" id="KW-0175">Coiled coil</keyword>
<sequence length="764" mass="85126">MSYPRSNSYPGVGGSIGAPQQHSMINVSTAPSSRNSSTTSLSGMSPGSTGSSSNNKSTQTVFIHKLYDMLNDQSLSHLIWWLPPKNDSFCLLPGEEFSKVLAQYFKHTNIASFIRQLNMYGFHKVNDAFQSEDVGEKEKNESKAAGAAAAVAAANAGTNHSGSAGPATSGPGPSSSSGNASHNLGNGISRPSSISQSPSPNHSSTQTSPPVWEFRHSTNQFRKGDVESLKLIKRRSSKNINSHKEIVNLKSIPTSKPDDQYLDYIEQQRQSGLQFHHQQQQHHMQQQHLPHQHQIHLAPHPQFPPHAHAGPLTVFSGQAQHQQAQPQSQHQQQQQQQQQQQHHHHQQRQPQQAQQQQVKQPPHANTQVESNYALVELTNSLQQLRNDYISLHSKYDSLSQEFKKSNIDMIHLIEFIEKIPKSHIQPQQQAPVQPLQQIQHQQQQQQQQVAHGLPDRSKVKTPVSLLESDVTTSPLSKSNYSFEYELSKLKSSLLQRSYVNSRNSSSANSQNQSIVPQPYPLNPHYTIHSHPHEVTLNHVKDSKHNERHLSILMDPLQVPTPSRHNSKTSLLLPEQQQQPPSSQPPFSQQPGTAGSPPIVHPQPTTTPSQPAPNPVQVTTPQQPAVSSQPHSASQPQFKQETANSPQIRTYQQYPFPTMHRDDHPPKSSSVEPRTPDQYVKISDQPPRSIPIHSVPLLGNPMDHGSSSILGMRPITNQLPSVSELDQSIKNGNSPVYSLLNSVDRPIVRKARSDEDESRLKRRRA</sequence>
<evidence type="ECO:0000313" key="9">
    <source>
        <dbReference type="Proteomes" id="UP000837801"/>
    </source>
</evidence>
<dbReference type="EMBL" id="CAKXYY010000001">
    <property type="protein sequence ID" value="CAH2350112.1"/>
    <property type="molecule type" value="Genomic_DNA"/>
</dbReference>
<feature type="region of interest" description="Disordered" evidence="6">
    <location>
        <begin position="1"/>
        <end position="20"/>
    </location>
</feature>
<dbReference type="InterPro" id="IPR000232">
    <property type="entry name" value="HSF_DNA-bd"/>
</dbReference>
<feature type="compositionally biased region" description="Low complexity" evidence="6">
    <location>
        <begin position="424"/>
        <end position="451"/>
    </location>
</feature>
<comment type="similarity">
    <text evidence="4">Belongs to the HSF family.</text>
</comment>
<proteinExistence type="inferred from homology"/>
<evidence type="ECO:0000313" key="8">
    <source>
        <dbReference type="EMBL" id="CAH2350112.1"/>
    </source>
</evidence>
<keyword evidence="9" id="KW-1185">Reference proteome</keyword>
<comment type="caution">
    <text evidence="8">The sequence shown here is derived from an EMBL/GenBank/DDBJ whole genome shotgun (WGS) entry which is preliminary data.</text>
</comment>
<accession>A0A9P0VW38</accession>
<feature type="compositionally biased region" description="Low complexity" evidence="6">
    <location>
        <begin position="157"/>
        <end position="210"/>
    </location>
</feature>
<dbReference type="OrthoDB" id="60033at2759"/>
<feature type="coiled-coil region" evidence="5">
    <location>
        <begin position="374"/>
        <end position="401"/>
    </location>
</feature>
<reference evidence="8" key="1">
    <citation type="submission" date="2022-03" db="EMBL/GenBank/DDBJ databases">
        <authorList>
            <person name="Legras J.-L."/>
            <person name="Devillers H."/>
            <person name="Grondin C."/>
        </authorList>
    </citation>
    <scope>NUCLEOTIDE SEQUENCE</scope>
    <source>
        <strain evidence="8">CLIB 1423</strain>
    </source>
</reference>
<evidence type="ECO:0000256" key="4">
    <source>
        <dbReference type="RuleBase" id="RU004020"/>
    </source>
</evidence>
<evidence type="ECO:0000256" key="6">
    <source>
        <dbReference type="SAM" id="MobiDB-lite"/>
    </source>
</evidence>
<feature type="region of interest" description="Disordered" evidence="6">
    <location>
        <begin position="554"/>
        <end position="687"/>
    </location>
</feature>
<organism evidence="8 9">
    <name type="scientific">[Candida] railenensis</name>
    <dbReference type="NCBI Taxonomy" id="45579"/>
    <lineage>
        <taxon>Eukaryota</taxon>
        <taxon>Fungi</taxon>
        <taxon>Dikarya</taxon>
        <taxon>Ascomycota</taxon>
        <taxon>Saccharomycotina</taxon>
        <taxon>Pichiomycetes</taxon>
        <taxon>Debaryomycetaceae</taxon>
        <taxon>Kurtzmaniella</taxon>
    </lineage>
</organism>
<keyword evidence="3" id="KW-0539">Nucleus</keyword>
<protein>
    <submittedName>
        <fullName evidence="8">Transcription factor Sfl1p</fullName>
    </submittedName>
</protein>
<dbReference type="InterPro" id="IPR036390">
    <property type="entry name" value="WH_DNA-bd_sf"/>
</dbReference>
<feature type="compositionally biased region" description="Low complexity" evidence="6">
    <location>
        <begin position="295"/>
        <end position="311"/>
    </location>
</feature>
<evidence type="ECO:0000256" key="3">
    <source>
        <dbReference type="ARBA" id="ARBA00023242"/>
    </source>
</evidence>
<feature type="region of interest" description="Disordered" evidence="6">
    <location>
        <begin position="501"/>
        <end position="528"/>
    </location>
</feature>
<dbReference type="Proteomes" id="UP000837801">
    <property type="component" value="Unassembled WGS sequence"/>
</dbReference>
<gene>
    <name evidence="8" type="ORF">CLIB1423_01S02740</name>
</gene>
<dbReference type="GO" id="GO:0003700">
    <property type="term" value="F:DNA-binding transcription factor activity"/>
    <property type="evidence" value="ECO:0007669"/>
    <property type="project" value="InterPro"/>
</dbReference>
<feature type="region of interest" description="Disordered" evidence="6">
    <location>
        <begin position="424"/>
        <end position="474"/>
    </location>
</feature>
<dbReference type="PROSITE" id="PS00434">
    <property type="entry name" value="HSF_DOMAIN"/>
    <property type="match status" value="1"/>
</dbReference>
<feature type="region of interest" description="Disordered" evidence="6">
    <location>
        <begin position="271"/>
        <end position="364"/>
    </location>
</feature>
<evidence type="ECO:0000256" key="5">
    <source>
        <dbReference type="SAM" id="Coils"/>
    </source>
</evidence>
<dbReference type="Pfam" id="PF00447">
    <property type="entry name" value="HSF_DNA-bind"/>
    <property type="match status" value="1"/>
</dbReference>
<feature type="compositionally biased region" description="Low complexity" evidence="6">
    <location>
        <begin position="318"/>
        <end position="340"/>
    </location>
</feature>
<feature type="compositionally biased region" description="Low complexity" evidence="6">
    <location>
        <begin position="28"/>
        <end position="56"/>
    </location>
</feature>
<comment type="subcellular location">
    <subcellularLocation>
        <location evidence="1">Nucleus</location>
    </subcellularLocation>
</comment>
<dbReference type="InterPro" id="IPR036388">
    <property type="entry name" value="WH-like_DNA-bd_sf"/>
</dbReference>
<feature type="compositionally biased region" description="Polar residues" evidence="6">
    <location>
        <begin position="626"/>
        <end position="654"/>
    </location>
</feature>
<dbReference type="SMART" id="SM00415">
    <property type="entry name" value="HSF"/>
    <property type="match status" value="1"/>
</dbReference>
<dbReference type="PRINTS" id="PR00056">
    <property type="entry name" value="HSFDOMAIN"/>
</dbReference>
<feature type="compositionally biased region" description="Low complexity" evidence="6">
    <location>
        <begin position="601"/>
        <end position="625"/>
    </location>
</feature>
<keyword evidence="2" id="KW-0238">DNA-binding</keyword>